<dbReference type="GO" id="GO:0051537">
    <property type="term" value="F:2 iron, 2 sulfur cluster binding"/>
    <property type="evidence" value="ECO:0007669"/>
    <property type="project" value="UniProtKB-KW"/>
</dbReference>
<reference evidence="6 7" key="1">
    <citation type="submission" date="2019-12" db="EMBL/GenBank/DDBJ databases">
        <authorList>
            <person name="Li C."/>
            <person name="Zhao J."/>
        </authorList>
    </citation>
    <scope>NUCLEOTIDE SEQUENCE [LARGE SCALE GENOMIC DNA]</scope>
    <source>
        <strain evidence="6 7">NEAU-DD11</strain>
    </source>
</reference>
<dbReference type="InterPro" id="IPR012675">
    <property type="entry name" value="Beta-grasp_dom_sf"/>
</dbReference>
<evidence type="ECO:0000313" key="6">
    <source>
        <dbReference type="EMBL" id="MVW60715.1"/>
    </source>
</evidence>
<dbReference type="AlphaFoldDB" id="A0A7X3FZL4"/>
<dbReference type="InterPro" id="IPR001041">
    <property type="entry name" value="2Fe-2S_ferredoxin-type"/>
</dbReference>
<comment type="caution">
    <text evidence="6">The sequence shown here is derived from an EMBL/GenBank/DDBJ whole genome shotgun (WGS) entry which is preliminary data.</text>
</comment>
<dbReference type="Gene3D" id="1.10.150.120">
    <property type="entry name" value="[2Fe-2S]-binding domain"/>
    <property type="match status" value="1"/>
</dbReference>
<dbReference type="PANTHER" id="PTHR44379">
    <property type="entry name" value="OXIDOREDUCTASE WITH IRON-SULFUR SUBUNIT"/>
    <property type="match status" value="1"/>
</dbReference>
<proteinExistence type="predicted"/>
<dbReference type="Pfam" id="PF01799">
    <property type="entry name" value="Fer2_2"/>
    <property type="match status" value="1"/>
</dbReference>
<dbReference type="SUPFAM" id="SSF54292">
    <property type="entry name" value="2Fe-2S ferredoxin-like"/>
    <property type="match status" value="1"/>
</dbReference>
<dbReference type="GO" id="GO:0016491">
    <property type="term" value="F:oxidoreductase activity"/>
    <property type="evidence" value="ECO:0007669"/>
    <property type="project" value="InterPro"/>
</dbReference>
<dbReference type="GO" id="GO:0046872">
    <property type="term" value="F:metal ion binding"/>
    <property type="evidence" value="ECO:0007669"/>
    <property type="project" value="UniProtKB-KW"/>
</dbReference>
<dbReference type="InterPro" id="IPR036010">
    <property type="entry name" value="2Fe-2S_ferredoxin-like_sf"/>
</dbReference>
<dbReference type="InterPro" id="IPR002888">
    <property type="entry name" value="2Fe-2S-bd"/>
</dbReference>
<keyword evidence="2" id="KW-0479">Metal-binding</keyword>
<keyword evidence="1" id="KW-0001">2Fe-2S</keyword>
<gene>
    <name evidence="6" type="ORF">GPY61_12320</name>
</gene>
<name>A0A7X3FZL4_9BURK</name>
<dbReference type="Proteomes" id="UP000443353">
    <property type="component" value="Unassembled WGS sequence"/>
</dbReference>
<dbReference type="EMBL" id="WSES01000003">
    <property type="protein sequence ID" value="MVW60715.1"/>
    <property type="molecule type" value="Genomic_DNA"/>
</dbReference>
<evidence type="ECO:0000256" key="1">
    <source>
        <dbReference type="ARBA" id="ARBA00022714"/>
    </source>
</evidence>
<dbReference type="PROSITE" id="PS51085">
    <property type="entry name" value="2FE2S_FER_2"/>
    <property type="match status" value="1"/>
</dbReference>
<dbReference type="InterPro" id="IPR051452">
    <property type="entry name" value="Diverse_Oxidoreductases"/>
</dbReference>
<feature type="domain" description="2Fe-2S ferredoxin-type" evidence="5">
    <location>
        <begin position="6"/>
        <end position="82"/>
    </location>
</feature>
<dbReference type="CDD" id="cd00207">
    <property type="entry name" value="fer2"/>
    <property type="match status" value="1"/>
</dbReference>
<evidence type="ECO:0000313" key="7">
    <source>
        <dbReference type="Proteomes" id="UP000443353"/>
    </source>
</evidence>
<keyword evidence="4" id="KW-0411">Iron-sulfur</keyword>
<dbReference type="RefSeq" id="WP_160408873.1">
    <property type="nucleotide sequence ID" value="NZ_CP168562.1"/>
</dbReference>
<protein>
    <submittedName>
        <fullName evidence="6">2Fe-2S iron-sulfur cluster binding domain-containing protein</fullName>
    </submittedName>
</protein>
<evidence type="ECO:0000256" key="2">
    <source>
        <dbReference type="ARBA" id="ARBA00022723"/>
    </source>
</evidence>
<evidence type="ECO:0000256" key="4">
    <source>
        <dbReference type="ARBA" id="ARBA00023014"/>
    </source>
</evidence>
<keyword evidence="3" id="KW-0408">Iron</keyword>
<dbReference type="InterPro" id="IPR036884">
    <property type="entry name" value="2Fe-2S-bd_dom_sf"/>
</dbReference>
<organism evidence="6 7">
    <name type="scientific">Massilia cellulosiltytica</name>
    <dbReference type="NCBI Taxonomy" id="2683234"/>
    <lineage>
        <taxon>Bacteria</taxon>
        <taxon>Pseudomonadati</taxon>
        <taxon>Pseudomonadota</taxon>
        <taxon>Betaproteobacteria</taxon>
        <taxon>Burkholderiales</taxon>
        <taxon>Oxalobacteraceae</taxon>
        <taxon>Telluria group</taxon>
        <taxon>Massilia</taxon>
    </lineage>
</organism>
<accession>A0A7X3FZL4</accession>
<sequence length="162" mass="17470">MSDTTIEIRFVLNGAPVRTRVQPHETLLDVLRRDFALYGARESCGQGLCGCCTLDVNGETVSGCLYLAAMADGATVGTIEQLDADGTLDPVQEAFIECGAFQCGFCTSGMIMMSRELLRHNADPSESDIKSYLSGNLCRCATYPEVVSAVRLAACKRRKESA</sequence>
<keyword evidence="7" id="KW-1185">Reference proteome</keyword>
<evidence type="ECO:0000256" key="3">
    <source>
        <dbReference type="ARBA" id="ARBA00023004"/>
    </source>
</evidence>
<evidence type="ECO:0000259" key="5">
    <source>
        <dbReference type="PROSITE" id="PS51085"/>
    </source>
</evidence>
<dbReference type="SUPFAM" id="SSF47741">
    <property type="entry name" value="CO dehydrogenase ISP C-domain like"/>
    <property type="match status" value="1"/>
</dbReference>
<dbReference type="Pfam" id="PF00111">
    <property type="entry name" value="Fer2"/>
    <property type="match status" value="1"/>
</dbReference>
<dbReference type="PANTHER" id="PTHR44379:SF8">
    <property type="entry name" value="XANTHINE DEHYDROGENASE IRON-SULFUR-BINDING SUBUNIT XDHC-RELATED"/>
    <property type="match status" value="1"/>
</dbReference>
<dbReference type="Gene3D" id="3.10.20.30">
    <property type="match status" value="1"/>
</dbReference>